<dbReference type="EMBL" id="QNVH01000043">
    <property type="protein sequence ID" value="TDA38233.1"/>
    <property type="molecule type" value="Genomic_DNA"/>
</dbReference>
<accession>A0A523BBB9</accession>
<dbReference type="InterPro" id="IPR002347">
    <property type="entry name" value="SDR_fam"/>
</dbReference>
<dbReference type="InterPro" id="IPR057326">
    <property type="entry name" value="KR_dom"/>
</dbReference>
<dbReference type="InterPro" id="IPR020904">
    <property type="entry name" value="Sc_DH/Rdtase_CS"/>
</dbReference>
<reference evidence="4 5" key="1">
    <citation type="journal article" date="2019" name="Nat. Microbiol.">
        <title>Expanding anaerobic alkane metabolism in the domain of Archaea.</title>
        <authorList>
            <person name="Wang Y."/>
            <person name="Wegener G."/>
            <person name="Hou J."/>
            <person name="Wang F."/>
            <person name="Xiao X."/>
        </authorList>
    </citation>
    <scope>NUCLEOTIDE SEQUENCE [LARGE SCALE GENOMIC DNA]</scope>
    <source>
        <strain evidence="4">WYZ-LMO10</strain>
    </source>
</reference>
<dbReference type="GO" id="GO:0006633">
    <property type="term" value="P:fatty acid biosynthetic process"/>
    <property type="evidence" value="ECO:0007669"/>
    <property type="project" value="TreeGrafter"/>
</dbReference>
<name>A0A523BBB9_9CREN</name>
<dbReference type="FunFam" id="3.40.50.720:FF:000084">
    <property type="entry name" value="Short-chain dehydrogenase reductase"/>
    <property type="match status" value="1"/>
</dbReference>
<dbReference type="NCBIfam" id="NF009466">
    <property type="entry name" value="PRK12826.1-2"/>
    <property type="match status" value="1"/>
</dbReference>
<dbReference type="GO" id="GO:0016616">
    <property type="term" value="F:oxidoreductase activity, acting on the CH-OH group of donors, NAD or NADP as acceptor"/>
    <property type="evidence" value="ECO:0007669"/>
    <property type="project" value="TreeGrafter"/>
</dbReference>
<dbReference type="Proteomes" id="UP000315399">
    <property type="component" value="Unassembled WGS sequence"/>
</dbReference>
<dbReference type="PRINTS" id="PR00081">
    <property type="entry name" value="GDHRDH"/>
</dbReference>
<evidence type="ECO:0000256" key="1">
    <source>
        <dbReference type="ARBA" id="ARBA00006484"/>
    </source>
</evidence>
<dbReference type="AlphaFoldDB" id="A0A523BBB9"/>
<dbReference type="SMART" id="SM00822">
    <property type="entry name" value="PKS_KR"/>
    <property type="match status" value="1"/>
</dbReference>
<comment type="similarity">
    <text evidence="1">Belongs to the short-chain dehydrogenases/reductases (SDR) family.</text>
</comment>
<dbReference type="Pfam" id="PF13561">
    <property type="entry name" value="adh_short_C2"/>
    <property type="match status" value="1"/>
</dbReference>
<sequence>MKVKDRVAIITGAGQGIGKAIAFALAREGARVAVTDISGKEVDTAEEIKAFGGEALPLRLDVTNYLGAQKAAKKVHEIFGRIDILVNNAGVYPFKSFEEMEEADWDRVIEINLKGTFNCTKAVLPYMKEQRYGKIINISSIAGTVVGFPNLSHYCASKAGIVGFTRGIALEVAKYGICVNAVAPGPIETPGIQVMGEEAVEGIKRTMPIGRWGRPEEVASVVVFLASEDSSLITGQVVVVDGGYTLQ</sequence>
<dbReference type="PANTHER" id="PTHR42760">
    <property type="entry name" value="SHORT-CHAIN DEHYDROGENASES/REDUCTASES FAMILY MEMBER"/>
    <property type="match status" value="1"/>
</dbReference>
<evidence type="ECO:0000313" key="5">
    <source>
        <dbReference type="Proteomes" id="UP000315399"/>
    </source>
</evidence>
<organism evidence="4 5">
    <name type="scientific">Thermoproteota archaeon</name>
    <dbReference type="NCBI Taxonomy" id="2056631"/>
    <lineage>
        <taxon>Archaea</taxon>
        <taxon>Thermoproteota</taxon>
    </lineage>
</organism>
<dbReference type="PANTHER" id="PTHR42760:SF133">
    <property type="entry name" value="3-OXOACYL-[ACYL-CARRIER-PROTEIN] REDUCTASE"/>
    <property type="match status" value="1"/>
</dbReference>
<dbReference type="PROSITE" id="PS00061">
    <property type="entry name" value="ADH_SHORT"/>
    <property type="match status" value="1"/>
</dbReference>
<evidence type="ECO:0000313" key="4">
    <source>
        <dbReference type="EMBL" id="TDA38233.1"/>
    </source>
</evidence>
<dbReference type="InterPro" id="IPR036291">
    <property type="entry name" value="NAD(P)-bd_dom_sf"/>
</dbReference>
<dbReference type="Gene3D" id="3.40.50.720">
    <property type="entry name" value="NAD(P)-binding Rossmann-like Domain"/>
    <property type="match status" value="1"/>
</dbReference>
<protein>
    <submittedName>
        <fullName evidence="4">Short-chain dehydrogenase</fullName>
    </submittedName>
</protein>
<dbReference type="GO" id="GO:0048038">
    <property type="term" value="F:quinone binding"/>
    <property type="evidence" value="ECO:0007669"/>
    <property type="project" value="TreeGrafter"/>
</dbReference>
<keyword evidence="2" id="KW-0560">Oxidoreductase</keyword>
<proteinExistence type="inferred from homology"/>
<dbReference type="SUPFAM" id="SSF51735">
    <property type="entry name" value="NAD(P)-binding Rossmann-fold domains"/>
    <property type="match status" value="1"/>
</dbReference>
<comment type="caution">
    <text evidence="4">The sequence shown here is derived from an EMBL/GenBank/DDBJ whole genome shotgun (WGS) entry which is preliminary data.</text>
</comment>
<feature type="domain" description="Ketoreductase" evidence="3">
    <location>
        <begin position="6"/>
        <end position="185"/>
    </location>
</feature>
<evidence type="ECO:0000256" key="2">
    <source>
        <dbReference type="ARBA" id="ARBA00023002"/>
    </source>
</evidence>
<dbReference type="NCBIfam" id="NF005559">
    <property type="entry name" value="PRK07231.1"/>
    <property type="match status" value="1"/>
</dbReference>
<dbReference type="PRINTS" id="PR00080">
    <property type="entry name" value="SDRFAMILY"/>
</dbReference>
<gene>
    <name evidence="4" type="ORF">DSO08_04515</name>
</gene>
<evidence type="ECO:0000259" key="3">
    <source>
        <dbReference type="SMART" id="SM00822"/>
    </source>
</evidence>